<dbReference type="Proteomes" id="UP000425960">
    <property type="component" value="Chromosome"/>
</dbReference>
<evidence type="ECO:0000313" key="1">
    <source>
        <dbReference type="EMBL" id="BBO79571.1"/>
    </source>
</evidence>
<gene>
    <name evidence="1" type="ORF">DSCO28_01370</name>
</gene>
<accession>A0A5K7ZF76</accession>
<reference evidence="1 2" key="1">
    <citation type="submission" date="2019-11" db="EMBL/GenBank/DDBJ databases">
        <title>Comparative genomics of hydrocarbon-degrading Desulfosarcina strains.</title>
        <authorList>
            <person name="Watanabe M."/>
            <person name="Kojima H."/>
            <person name="Fukui M."/>
        </authorList>
    </citation>
    <scope>NUCLEOTIDE SEQUENCE [LARGE SCALE GENOMIC DNA]</scope>
    <source>
        <strain evidence="1 2">28bB2T</strain>
    </source>
</reference>
<proteinExistence type="predicted"/>
<dbReference type="InterPro" id="IPR032587">
    <property type="entry name" value="DUF4911"/>
</dbReference>
<evidence type="ECO:0000313" key="2">
    <source>
        <dbReference type="Proteomes" id="UP000425960"/>
    </source>
</evidence>
<dbReference type="Pfam" id="PF16256">
    <property type="entry name" value="DUF4911"/>
    <property type="match status" value="1"/>
</dbReference>
<organism evidence="1 2">
    <name type="scientific">Desulfosarcina ovata subsp. sediminis</name>
    <dbReference type="NCBI Taxonomy" id="885957"/>
    <lineage>
        <taxon>Bacteria</taxon>
        <taxon>Pseudomonadati</taxon>
        <taxon>Thermodesulfobacteriota</taxon>
        <taxon>Desulfobacteria</taxon>
        <taxon>Desulfobacterales</taxon>
        <taxon>Desulfosarcinaceae</taxon>
        <taxon>Desulfosarcina</taxon>
    </lineage>
</organism>
<dbReference type="KEGG" id="dov:DSCO28_01370"/>
<dbReference type="AlphaFoldDB" id="A0A5K7ZF76"/>
<protein>
    <submittedName>
        <fullName evidence="1">Uncharacterized protein</fullName>
    </submittedName>
</protein>
<name>A0A5K7ZF76_9BACT</name>
<dbReference type="EMBL" id="AP021876">
    <property type="protein sequence ID" value="BBO79571.1"/>
    <property type="molecule type" value="Genomic_DNA"/>
</dbReference>
<sequence length="110" mass="11764">MAVSVFGVVNPNGDLIEAMKTIVRCYRVDRRQISFVKFILEAYDNVAVVSTLDPTTALVQITIAPGCESLVTRIMGSLADDFAVAAVDPPISTGLWMNPPALPEEGSTGH</sequence>